<dbReference type="InterPro" id="IPR007280">
    <property type="entry name" value="Peptidase_C_arc/bac"/>
</dbReference>
<dbReference type="Proteomes" id="UP000320055">
    <property type="component" value="Unassembled WGS sequence"/>
</dbReference>
<sequence length="553" mass="60369">MLKDKPVNSNFTIWKLPLLTSALYFAVIGGIFSVSPATSRNISRQYLAQAETEETTIPTDTEAAIPEESIVEEEEVAETEPDNSLEIAIISELNRVRTNPQGYADWLDSQKQYYQGMFLKLPGEQPIRTNRGLRSLEEAIIFLRQQNELSALSPSTELTSTAQEQIAAITSNQKVNNRNNLVYGKVTPEAIVMQLVVDDGFPDRRHRRAIFSQSLQDTGIACSEIPIYNNVCAIAFYPEDTTEIAQTPTETTPTTTTKPENQPETSATENSNQLPTPPNTNTPIASESTATETVETTNNNQTTSTTESEVIVPTQTPSETNAETTESEVIVSTNTESNNSTNPTVESEASSEVNSDHTSTSESEVTVTTETESDNSTNPTVESETLSESEATVTTETESNSPTTPNIESEVVPTPENSAENNSSTTESEIATSNESATESEIATNSQIPEIVEEGILEEGDEIIPNDGSFYDSYPLEGSAGDSFTITLESQDFDTFLAIMDQNGNIVEQNDDLNEEESNSRLEITLPDNGTYSVIVNAYDRGGKGRYVLKVSR</sequence>
<keyword evidence="5" id="KW-1185">Reference proteome</keyword>
<dbReference type="EMBL" id="CAACVJ010000002">
    <property type="protein sequence ID" value="VEP11314.1"/>
    <property type="molecule type" value="Genomic_DNA"/>
</dbReference>
<evidence type="ECO:0000256" key="1">
    <source>
        <dbReference type="SAM" id="MobiDB-lite"/>
    </source>
</evidence>
<feature type="compositionally biased region" description="Polar residues" evidence="1">
    <location>
        <begin position="313"/>
        <end position="324"/>
    </location>
</feature>
<feature type="compositionally biased region" description="Low complexity" evidence="1">
    <location>
        <begin position="246"/>
        <end position="265"/>
    </location>
</feature>
<feature type="compositionally biased region" description="Low complexity" evidence="1">
    <location>
        <begin position="281"/>
        <end position="309"/>
    </location>
</feature>
<organism evidence="4 5">
    <name type="scientific">Hyella patelloides LEGE 07179</name>
    <dbReference type="NCBI Taxonomy" id="945734"/>
    <lineage>
        <taxon>Bacteria</taxon>
        <taxon>Bacillati</taxon>
        <taxon>Cyanobacteriota</taxon>
        <taxon>Cyanophyceae</taxon>
        <taxon>Pleurocapsales</taxon>
        <taxon>Hyellaceae</taxon>
        <taxon>Hyella</taxon>
    </lineage>
</organism>
<protein>
    <submittedName>
        <fullName evidence="4">Putative membrane protein</fullName>
    </submittedName>
</protein>
<feature type="compositionally biased region" description="Low complexity" evidence="1">
    <location>
        <begin position="358"/>
        <end position="370"/>
    </location>
</feature>
<evidence type="ECO:0000259" key="3">
    <source>
        <dbReference type="Pfam" id="PF04151"/>
    </source>
</evidence>
<reference evidence="4 5" key="1">
    <citation type="submission" date="2019-01" db="EMBL/GenBank/DDBJ databases">
        <authorList>
            <person name="Brito A."/>
        </authorList>
    </citation>
    <scope>NUCLEOTIDE SEQUENCE [LARGE SCALE GENOMIC DNA]</scope>
    <source>
        <strain evidence="4">1</strain>
    </source>
</reference>
<feature type="compositionally biased region" description="Low complexity" evidence="1">
    <location>
        <begin position="416"/>
        <end position="443"/>
    </location>
</feature>
<keyword evidence="2" id="KW-0472">Membrane</keyword>
<feature type="domain" description="Peptidase C-terminal archaeal/bacterial" evidence="3">
    <location>
        <begin position="471"/>
        <end position="537"/>
    </location>
</feature>
<feature type="compositionally biased region" description="Low complexity" evidence="1">
    <location>
        <begin position="380"/>
        <end position="406"/>
    </location>
</feature>
<dbReference type="Pfam" id="PF04151">
    <property type="entry name" value="PPC"/>
    <property type="match status" value="1"/>
</dbReference>
<dbReference type="OrthoDB" id="7550377at2"/>
<feature type="compositionally biased region" description="Low complexity" evidence="1">
    <location>
        <begin position="331"/>
        <end position="348"/>
    </location>
</feature>
<evidence type="ECO:0000313" key="5">
    <source>
        <dbReference type="Proteomes" id="UP000320055"/>
    </source>
</evidence>
<name>A0A563VIQ4_9CYAN</name>
<proteinExistence type="predicted"/>
<keyword evidence="2" id="KW-0812">Transmembrane</keyword>
<evidence type="ECO:0000256" key="2">
    <source>
        <dbReference type="SAM" id="Phobius"/>
    </source>
</evidence>
<gene>
    <name evidence="4" type="ORF">H1P_100018</name>
</gene>
<keyword evidence="2" id="KW-1133">Transmembrane helix</keyword>
<feature type="region of interest" description="Disordered" evidence="1">
    <location>
        <begin position="246"/>
        <end position="443"/>
    </location>
</feature>
<feature type="transmembrane region" description="Helical" evidence="2">
    <location>
        <begin position="12"/>
        <end position="34"/>
    </location>
</feature>
<accession>A0A563VIQ4</accession>
<dbReference type="AlphaFoldDB" id="A0A563VIQ4"/>
<dbReference type="Gene3D" id="2.60.120.380">
    <property type="match status" value="1"/>
</dbReference>
<dbReference type="RefSeq" id="WP_144863748.1">
    <property type="nucleotide sequence ID" value="NZ_LR213773.1"/>
</dbReference>
<evidence type="ECO:0000313" key="4">
    <source>
        <dbReference type="EMBL" id="VEP11314.1"/>
    </source>
</evidence>